<gene>
    <name evidence="2" type="ORF">AR543_21200</name>
</gene>
<feature type="signal peptide" evidence="1">
    <location>
        <begin position="1"/>
        <end position="19"/>
    </location>
</feature>
<protein>
    <recommendedName>
        <fullName evidence="4">Copper amine oxidase-like N-terminal domain-containing protein</fullName>
    </recommendedName>
</protein>
<evidence type="ECO:0000313" key="2">
    <source>
        <dbReference type="EMBL" id="ANF98262.1"/>
    </source>
</evidence>
<keyword evidence="3" id="KW-1185">Reference proteome</keyword>
<sequence>MLTYMMLLAGILSPYNGSAQVSDAPLQPVVAVQSAEYAAMPADNSIHTASIASATESVYEEPDTPDTLSYHTLNGVSLSDSRAELLDKKGEPLRQVKTDAGYTEYEYDDVKVGMMGNHIYYVSVPAHAGSLTLDGHSLRLNKQAITSELGEPDFTAEDGEGYNNDFYAFKVFTKPGTDEIVSADIFDTLSE</sequence>
<proteinExistence type="predicted"/>
<organism evidence="2 3">
    <name type="scientific">Paenibacillus bovis</name>
    <dbReference type="NCBI Taxonomy" id="1616788"/>
    <lineage>
        <taxon>Bacteria</taxon>
        <taxon>Bacillati</taxon>
        <taxon>Bacillota</taxon>
        <taxon>Bacilli</taxon>
        <taxon>Bacillales</taxon>
        <taxon>Paenibacillaceae</taxon>
        <taxon>Paenibacillus</taxon>
    </lineage>
</organism>
<dbReference type="STRING" id="1616788.AR543_21200"/>
<dbReference type="KEGG" id="pbv:AR543_21200"/>
<evidence type="ECO:0008006" key="4">
    <source>
        <dbReference type="Google" id="ProtNLM"/>
    </source>
</evidence>
<evidence type="ECO:0000256" key="1">
    <source>
        <dbReference type="SAM" id="SignalP"/>
    </source>
</evidence>
<accession>A0A172ZLI5</accession>
<evidence type="ECO:0000313" key="3">
    <source>
        <dbReference type="Proteomes" id="UP000078148"/>
    </source>
</evidence>
<dbReference type="EMBL" id="CP013023">
    <property type="protein sequence ID" value="ANF98262.1"/>
    <property type="molecule type" value="Genomic_DNA"/>
</dbReference>
<dbReference type="AlphaFoldDB" id="A0A172ZLI5"/>
<reference evidence="3" key="1">
    <citation type="submission" date="2015-10" db="EMBL/GenBank/DDBJ databases">
        <title>Genome of Paenibacillus bovis sp. nov.</title>
        <authorList>
            <person name="Wu Z."/>
            <person name="Gao C."/>
            <person name="Liu Z."/>
            <person name="Zheng H."/>
        </authorList>
    </citation>
    <scope>NUCLEOTIDE SEQUENCE [LARGE SCALE GENOMIC DNA]</scope>
    <source>
        <strain evidence="3">BD3526</strain>
    </source>
</reference>
<feature type="chain" id="PRO_5038403858" description="Copper amine oxidase-like N-terminal domain-containing protein" evidence="1">
    <location>
        <begin position="20"/>
        <end position="191"/>
    </location>
</feature>
<reference evidence="2 3" key="2">
    <citation type="journal article" date="2016" name="Int. J. Syst. Evol. Microbiol.">
        <title>Paenibacillus bovis sp. nov., isolated from raw yak (Bos grunniens) milk.</title>
        <authorList>
            <person name="Gao C."/>
            <person name="Han J."/>
            <person name="Liu Z."/>
            <person name="Xu X."/>
            <person name="Hang F."/>
            <person name="Wu Z."/>
        </authorList>
    </citation>
    <scope>NUCLEOTIDE SEQUENCE [LARGE SCALE GENOMIC DNA]</scope>
    <source>
        <strain evidence="2 3">BD3526</strain>
    </source>
</reference>
<keyword evidence="1" id="KW-0732">Signal</keyword>
<dbReference type="Proteomes" id="UP000078148">
    <property type="component" value="Chromosome"/>
</dbReference>
<name>A0A172ZLI5_9BACL</name>